<dbReference type="AlphaFoldDB" id="A0A291P3H3"/>
<dbReference type="KEGG" id="hbe:BEI_0447"/>
<evidence type="ECO:0000313" key="2">
    <source>
        <dbReference type="Proteomes" id="UP000219993"/>
    </source>
</evidence>
<evidence type="ECO:0000313" key="1">
    <source>
        <dbReference type="EMBL" id="ATJ81434.1"/>
    </source>
</evidence>
<name>A0A291P3H3_9GAMM</name>
<sequence>MLDSNGAGGRTRTDTPVKAADFEGEGEHANACQYLAKTRS</sequence>
<accession>A0A291P3H3</accession>
<keyword evidence="2" id="KW-1185">Reference proteome</keyword>
<proteinExistence type="predicted"/>
<gene>
    <name evidence="1" type="ORF">BEI_0447</name>
</gene>
<dbReference type="EMBL" id="CP021435">
    <property type="protein sequence ID" value="ATJ81434.1"/>
    <property type="molecule type" value="Genomic_DNA"/>
</dbReference>
<protein>
    <submittedName>
        <fullName evidence="1">Uncharacterized protein</fullName>
    </submittedName>
</protein>
<reference evidence="1 2" key="1">
    <citation type="journal article" date="2017" name="Sci. Rep.">
        <title>Revealing the Saline Adaptation Strategies of the Halophilic Bacterium Halomonas beimenensis through High-throughput Omics and Transposon Mutagenesis Approaches.</title>
        <authorList>
            <person name="Chen Y.H."/>
            <person name="Lin S.S."/>
            <person name="Shyu Y.T."/>
        </authorList>
    </citation>
    <scope>NUCLEOTIDE SEQUENCE [LARGE SCALE GENOMIC DNA]</scope>
    <source>
        <strain evidence="1 2">NTU-111</strain>
    </source>
</reference>
<organism evidence="1 2">
    <name type="scientific">Halomonas beimenensis</name>
    <dbReference type="NCBI Taxonomy" id="475662"/>
    <lineage>
        <taxon>Bacteria</taxon>
        <taxon>Pseudomonadati</taxon>
        <taxon>Pseudomonadota</taxon>
        <taxon>Gammaproteobacteria</taxon>
        <taxon>Oceanospirillales</taxon>
        <taxon>Halomonadaceae</taxon>
        <taxon>Halomonas</taxon>
    </lineage>
</organism>
<dbReference type="Proteomes" id="UP000219993">
    <property type="component" value="Chromosome"/>
</dbReference>